<keyword evidence="6 8" id="KW-1133">Transmembrane helix</keyword>
<evidence type="ECO:0000256" key="5">
    <source>
        <dbReference type="ARBA" id="ARBA00022692"/>
    </source>
</evidence>
<dbReference type="GO" id="GO:0005345">
    <property type="term" value="F:purine nucleobase transmembrane transporter activity"/>
    <property type="evidence" value="ECO:0007669"/>
    <property type="project" value="TreeGrafter"/>
</dbReference>
<feature type="transmembrane region" description="Helical" evidence="10">
    <location>
        <begin position="172"/>
        <end position="198"/>
    </location>
</feature>
<name>A0A951U888_9CYAN</name>
<dbReference type="PANTHER" id="PTHR43337">
    <property type="entry name" value="XANTHINE/URACIL PERMEASE C887.17-RELATED"/>
    <property type="match status" value="1"/>
</dbReference>
<dbReference type="Pfam" id="PF00860">
    <property type="entry name" value="Xan_ur_permease"/>
    <property type="match status" value="1"/>
</dbReference>
<feature type="transmembrane region" description="Helical" evidence="10">
    <location>
        <begin position="112"/>
        <end position="132"/>
    </location>
</feature>
<reference evidence="11" key="1">
    <citation type="submission" date="2021-05" db="EMBL/GenBank/DDBJ databases">
        <authorList>
            <person name="Pietrasiak N."/>
            <person name="Ward R."/>
            <person name="Stajich J.E."/>
            <person name="Kurbessoian T."/>
        </authorList>
    </citation>
    <scope>NUCLEOTIDE SEQUENCE</scope>
    <source>
        <strain evidence="11">CPER-KK1</strain>
    </source>
</reference>
<comment type="similarity">
    <text evidence="2 8">Belongs to the nucleobase:cation symporter-2 (NCS2) (TC 2.A.40) family. Azg-like subfamily.</text>
</comment>
<accession>A0A951U888</accession>
<feature type="transmembrane region" description="Helical" evidence="10">
    <location>
        <begin position="462"/>
        <end position="480"/>
    </location>
</feature>
<comment type="caution">
    <text evidence="11">The sequence shown here is derived from an EMBL/GenBank/DDBJ whole genome shotgun (WGS) entry which is preliminary data.</text>
</comment>
<evidence type="ECO:0000313" key="12">
    <source>
        <dbReference type="Proteomes" id="UP000753908"/>
    </source>
</evidence>
<feature type="transmembrane region" description="Helical" evidence="10">
    <location>
        <begin position="367"/>
        <end position="386"/>
    </location>
</feature>
<feature type="transmembrane region" description="Helical" evidence="10">
    <location>
        <begin position="392"/>
        <end position="412"/>
    </location>
</feature>
<feature type="transmembrane region" description="Helical" evidence="10">
    <location>
        <begin position="50"/>
        <end position="71"/>
    </location>
</feature>
<evidence type="ECO:0000313" key="11">
    <source>
        <dbReference type="EMBL" id="MBW4544003.1"/>
    </source>
</evidence>
<protein>
    <submittedName>
        <fullName evidence="11">NCS2 family permease</fullName>
    </submittedName>
</protein>
<dbReference type="AlphaFoldDB" id="A0A951U888"/>
<dbReference type="InterPro" id="IPR006043">
    <property type="entry name" value="NCS2"/>
</dbReference>
<evidence type="ECO:0000256" key="2">
    <source>
        <dbReference type="ARBA" id="ARBA00005697"/>
    </source>
</evidence>
<dbReference type="Proteomes" id="UP000753908">
    <property type="component" value="Unassembled WGS sequence"/>
</dbReference>
<keyword evidence="7 8" id="KW-0472">Membrane</keyword>
<evidence type="ECO:0000256" key="3">
    <source>
        <dbReference type="ARBA" id="ARBA00022448"/>
    </source>
</evidence>
<evidence type="ECO:0000256" key="10">
    <source>
        <dbReference type="SAM" id="Phobius"/>
    </source>
</evidence>
<feature type="transmembrane region" description="Helical" evidence="10">
    <location>
        <begin position="424"/>
        <end position="450"/>
    </location>
</feature>
<evidence type="ECO:0000256" key="8">
    <source>
        <dbReference type="PIRNR" id="PIRNR005353"/>
    </source>
</evidence>
<feature type="transmembrane region" description="Helical" evidence="10">
    <location>
        <begin position="138"/>
        <end position="160"/>
    </location>
</feature>
<dbReference type="InterPro" id="IPR026033">
    <property type="entry name" value="Azg-like_bact_archaea"/>
</dbReference>
<feature type="transmembrane region" description="Helical" evidence="10">
    <location>
        <begin position="83"/>
        <end position="105"/>
    </location>
</feature>
<feature type="transmembrane region" description="Helical" evidence="10">
    <location>
        <begin position="236"/>
        <end position="254"/>
    </location>
</feature>
<organism evidence="11 12">
    <name type="scientific">Symplocastrum torsivum CPER-KK1</name>
    <dbReference type="NCBI Taxonomy" id="450513"/>
    <lineage>
        <taxon>Bacteria</taxon>
        <taxon>Bacillati</taxon>
        <taxon>Cyanobacteriota</taxon>
        <taxon>Cyanophyceae</taxon>
        <taxon>Oscillatoriophycideae</taxon>
        <taxon>Oscillatoriales</taxon>
        <taxon>Microcoleaceae</taxon>
        <taxon>Symplocastrum</taxon>
    </lineage>
</organism>
<dbReference type="InterPro" id="IPR045018">
    <property type="entry name" value="Azg-like"/>
</dbReference>
<keyword evidence="4 8" id="KW-1003">Cell membrane</keyword>
<dbReference type="EMBL" id="JAHHIF010000006">
    <property type="protein sequence ID" value="MBW4544003.1"/>
    <property type="molecule type" value="Genomic_DNA"/>
</dbReference>
<evidence type="ECO:0000256" key="9">
    <source>
        <dbReference type="SAM" id="MobiDB-lite"/>
    </source>
</evidence>
<evidence type="ECO:0000256" key="1">
    <source>
        <dbReference type="ARBA" id="ARBA00004651"/>
    </source>
</evidence>
<sequence>MSNSEANELGHHGIESSPEPSPQPEPTGWQGAIARYFKFQEYRTNIRTEVLAGITTFMTMAYILVVNPGILSDAIFLQQSGDLFNELVIATAIASAIATLTMGLLANYPFALAPGLGLNAFFTYSVVLGLGIEWRTALTAILLEGLIFIALTLFNIRSLLVTAIPECLKQATAAGIGFFIAYIALAGDPATGGAGIIVADEATKTSLGDLGQPTTLMAIAGILITSAFVARRIKGALLWGILATALLGWILGIADWPKGIFGLPQWPGDLLGQAIVGLGQLGQTNLLDFIAVMFVFLFVDLFDTIGTLAGVGTQAGYIDENGELPRASQALMADAVGTTAGAVLGTSTVTTFIESASGVSEGGRTGFTAVVVAGLFTLSIFFIPLLSAIPAFATAPTLVIVGVLMAGNVRGIHWDDPAESIPSFLTILMMPLTFSIAEGLAAGFITYPLIKTFQGKVHETSPAVWIMAGIFVLRFVMMALKIGG</sequence>
<evidence type="ECO:0000256" key="4">
    <source>
        <dbReference type="ARBA" id="ARBA00022475"/>
    </source>
</evidence>
<keyword evidence="5 8" id="KW-0812">Transmembrane</keyword>
<proteinExistence type="inferred from homology"/>
<dbReference type="PANTHER" id="PTHR43337:SF1">
    <property type="entry name" value="XANTHINE_URACIL PERMEASE C887.17-RELATED"/>
    <property type="match status" value="1"/>
</dbReference>
<evidence type="ECO:0000256" key="6">
    <source>
        <dbReference type="ARBA" id="ARBA00022989"/>
    </source>
</evidence>
<comment type="subcellular location">
    <subcellularLocation>
        <location evidence="1 8">Cell membrane</location>
        <topology evidence="1 8">Multi-pass membrane protein</topology>
    </subcellularLocation>
</comment>
<reference evidence="11" key="2">
    <citation type="journal article" date="2022" name="Microbiol. Resour. Announc.">
        <title>Metagenome Sequencing to Explore Phylogenomics of Terrestrial Cyanobacteria.</title>
        <authorList>
            <person name="Ward R.D."/>
            <person name="Stajich J.E."/>
            <person name="Johansen J.R."/>
            <person name="Huntemann M."/>
            <person name="Clum A."/>
            <person name="Foster B."/>
            <person name="Foster B."/>
            <person name="Roux S."/>
            <person name="Palaniappan K."/>
            <person name="Varghese N."/>
            <person name="Mukherjee S."/>
            <person name="Reddy T.B.K."/>
            <person name="Daum C."/>
            <person name="Copeland A."/>
            <person name="Chen I.A."/>
            <person name="Ivanova N.N."/>
            <person name="Kyrpides N.C."/>
            <person name="Shapiro N."/>
            <person name="Eloe-Fadrosh E.A."/>
            <person name="Pietrasiak N."/>
        </authorList>
    </citation>
    <scope>NUCLEOTIDE SEQUENCE</scope>
    <source>
        <strain evidence="11">CPER-KK1</strain>
    </source>
</reference>
<dbReference type="PIRSF" id="PIRSF005353">
    <property type="entry name" value="PbuG"/>
    <property type="match status" value="1"/>
</dbReference>
<gene>
    <name evidence="11" type="ORF">KME25_06115</name>
</gene>
<dbReference type="GO" id="GO:0005886">
    <property type="term" value="C:plasma membrane"/>
    <property type="evidence" value="ECO:0007669"/>
    <property type="project" value="UniProtKB-SubCell"/>
</dbReference>
<evidence type="ECO:0000256" key="7">
    <source>
        <dbReference type="ARBA" id="ARBA00023136"/>
    </source>
</evidence>
<feature type="region of interest" description="Disordered" evidence="9">
    <location>
        <begin position="1"/>
        <end position="27"/>
    </location>
</feature>
<keyword evidence="3 8" id="KW-0813">Transport</keyword>
<feature type="transmembrane region" description="Helical" evidence="10">
    <location>
        <begin position="210"/>
        <end position="229"/>
    </location>
</feature>